<reference evidence="1" key="1">
    <citation type="submission" date="2023-03" db="EMBL/GenBank/DDBJ databases">
        <authorList>
            <person name="Pearce D."/>
        </authorList>
    </citation>
    <scope>NUCLEOTIDE SEQUENCE</scope>
    <source>
        <strain evidence="1">Mc</strain>
    </source>
</reference>
<evidence type="ECO:0000313" key="1">
    <source>
        <dbReference type="EMBL" id="CAI8818673.1"/>
    </source>
</evidence>
<evidence type="ECO:0000313" key="2">
    <source>
        <dbReference type="Proteomes" id="UP001158598"/>
    </source>
</evidence>
<gene>
    <name evidence="1" type="ORF">MCNOR_1901</name>
</gene>
<dbReference type="Proteomes" id="UP001158598">
    <property type="component" value="Chromosome"/>
</dbReference>
<dbReference type="AlphaFoldDB" id="A0AA35Y0F1"/>
<organism evidence="1 2">
    <name type="scientific">Methylococcus capsulatus</name>
    <dbReference type="NCBI Taxonomy" id="414"/>
    <lineage>
        <taxon>Bacteria</taxon>
        <taxon>Pseudomonadati</taxon>
        <taxon>Pseudomonadota</taxon>
        <taxon>Gammaproteobacteria</taxon>
        <taxon>Methylococcales</taxon>
        <taxon>Methylococcaceae</taxon>
        <taxon>Methylococcus</taxon>
    </lineage>
</organism>
<protein>
    <submittedName>
        <fullName evidence="1">Uncharacterized protein</fullName>
    </submittedName>
</protein>
<dbReference type="EMBL" id="OX458332">
    <property type="protein sequence ID" value="CAI8818673.1"/>
    <property type="molecule type" value="Genomic_DNA"/>
</dbReference>
<accession>A0AA35Y0F1</accession>
<proteinExistence type="predicted"/>
<name>A0AA35Y0F1_METCP</name>
<sequence length="31" mass="3807">MTALALIERGHAGVWHYPWRLFLQARLMRRR</sequence>